<name>A0A8H7I2T4_9AGAM</name>
<dbReference type="OrthoDB" id="2562973at2759"/>
<dbReference type="InterPro" id="IPR054586">
    <property type="entry name" value="MACPF_1_fungal"/>
</dbReference>
<gene>
    <name evidence="3" type="ORF">RHS03_00083</name>
</gene>
<evidence type="ECO:0000259" key="2">
    <source>
        <dbReference type="Pfam" id="PF22693"/>
    </source>
</evidence>
<dbReference type="EMBL" id="JACYCD010000008">
    <property type="protein sequence ID" value="KAF8715215.1"/>
    <property type="molecule type" value="Genomic_DNA"/>
</dbReference>
<evidence type="ECO:0000313" key="3">
    <source>
        <dbReference type="EMBL" id="KAF8715215.1"/>
    </source>
</evidence>
<feature type="non-terminal residue" evidence="3">
    <location>
        <position position="1"/>
    </location>
</feature>
<proteinExistence type="predicted"/>
<reference evidence="3" key="1">
    <citation type="submission" date="2020-09" db="EMBL/GenBank/DDBJ databases">
        <title>Comparative genome analyses of four rice-infecting Rhizoctonia solani isolates reveal extensive enrichment of homogalacturonan modification genes.</title>
        <authorList>
            <person name="Lee D.-Y."/>
            <person name="Jeon J."/>
            <person name="Kim K.-T."/>
            <person name="Cheong K."/>
            <person name="Song H."/>
            <person name="Choi G."/>
            <person name="Ko J."/>
            <person name="Opiyo S.O."/>
            <person name="Zuo S."/>
            <person name="Madhav S."/>
            <person name="Lee Y.-H."/>
            <person name="Wang G.-L."/>
        </authorList>
    </citation>
    <scope>NUCLEOTIDE SEQUENCE</scope>
    <source>
        <strain evidence="3">AG1-IA WGL</strain>
    </source>
</reference>
<sequence>MSDNSQEPKESGPGASNPTEQPETPIEQPKAPAEQQGKPAQEQDKPAQKPKAPASASPSATKQPTTLLVQKGDSAESMKSLVMLRVPGDIKVLSELRDMLKRFKYMSSTDSFLHPNKFPIHKEDETTIAWKAVTTTSPAKTPAGSDEPSDSAPGDKKEEDPSQKSEQPKIMIISSSSEGSKPAKVSLPKFPETRSPGGPGDQPEPEEVEIPQAKAADGPPVNAKTLTKEQLDELFETNNVFGGVSFTGPSGSTSRIFESPDDLSRYIWADDGSRLDILRTRYESQSYMFKQGVYTGSLGLSTEWLNLKAKATGSSSTEETYSQTSVFVTGVYRYPRASIRLPIALMQPTQKFKNELAAALSETGDKVLQAQRLRDFFREYGHAFASELHLGGHLHTTLTSQATDSKKIEEAEQSIRAGLSFPFGLGLGGGHKSVKKESEEESSSSSKLIVEAVGGDTLLTSNLTLWPASVMPHTNWRITERNGLQLLINIPSLFSTIQRAQVIHILELNENPSPMVPFDRGLTLEATIKGILGGMAPEEAKKMLTSIQTGLEQEPKV</sequence>
<feature type="compositionally biased region" description="Basic and acidic residues" evidence="1">
    <location>
        <begin position="1"/>
        <end position="10"/>
    </location>
</feature>
<feature type="compositionally biased region" description="Basic and acidic residues" evidence="1">
    <location>
        <begin position="153"/>
        <end position="167"/>
    </location>
</feature>
<feature type="region of interest" description="Disordered" evidence="1">
    <location>
        <begin position="136"/>
        <end position="206"/>
    </location>
</feature>
<dbReference type="AlphaFoldDB" id="A0A8H7I2T4"/>
<comment type="caution">
    <text evidence="3">The sequence shown here is derived from an EMBL/GenBank/DDBJ whole genome shotgun (WGS) entry which is preliminary data.</text>
</comment>
<feature type="compositionally biased region" description="Low complexity" evidence="1">
    <location>
        <begin position="18"/>
        <end position="29"/>
    </location>
</feature>
<protein>
    <submittedName>
        <fullName evidence="3">MAC/Perforin domain</fullName>
    </submittedName>
</protein>
<feature type="compositionally biased region" description="Low complexity" evidence="1">
    <location>
        <begin position="49"/>
        <end position="66"/>
    </location>
</feature>
<feature type="domain" description="MACPF-like" evidence="2">
    <location>
        <begin position="248"/>
        <end position="480"/>
    </location>
</feature>
<accession>A0A8H7I2T4</accession>
<dbReference type="Pfam" id="PF22693">
    <property type="entry name" value="MACPF_1"/>
    <property type="match status" value="1"/>
</dbReference>
<evidence type="ECO:0000313" key="4">
    <source>
        <dbReference type="Proteomes" id="UP000602905"/>
    </source>
</evidence>
<organism evidence="3 4">
    <name type="scientific">Rhizoctonia solani</name>
    <dbReference type="NCBI Taxonomy" id="456999"/>
    <lineage>
        <taxon>Eukaryota</taxon>
        <taxon>Fungi</taxon>
        <taxon>Dikarya</taxon>
        <taxon>Basidiomycota</taxon>
        <taxon>Agaricomycotina</taxon>
        <taxon>Agaricomycetes</taxon>
        <taxon>Cantharellales</taxon>
        <taxon>Ceratobasidiaceae</taxon>
        <taxon>Rhizoctonia</taxon>
    </lineage>
</organism>
<feature type="region of interest" description="Disordered" evidence="1">
    <location>
        <begin position="1"/>
        <end position="79"/>
    </location>
</feature>
<evidence type="ECO:0000256" key="1">
    <source>
        <dbReference type="SAM" id="MobiDB-lite"/>
    </source>
</evidence>
<dbReference type="Proteomes" id="UP000602905">
    <property type="component" value="Unassembled WGS sequence"/>
</dbReference>